<dbReference type="Gene3D" id="3.40.50.300">
    <property type="entry name" value="P-loop containing nucleotide triphosphate hydrolases"/>
    <property type="match status" value="2"/>
</dbReference>
<accession>A0A1M7SS01</accession>
<evidence type="ECO:0000313" key="2">
    <source>
        <dbReference type="Proteomes" id="UP000184097"/>
    </source>
</evidence>
<proteinExistence type="predicted"/>
<protein>
    <recommendedName>
        <fullName evidence="3">FtsK/SpoIIIE family protein</fullName>
    </recommendedName>
</protein>
<dbReference type="AlphaFoldDB" id="A0A1M7SS01"/>
<dbReference type="EMBL" id="FRDH01000009">
    <property type="protein sequence ID" value="SHN61305.1"/>
    <property type="molecule type" value="Genomic_DNA"/>
</dbReference>
<organism evidence="1 2">
    <name type="scientific">Butyrivibrio hungatei DSM 14810</name>
    <dbReference type="NCBI Taxonomy" id="1121132"/>
    <lineage>
        <taxon>Bacteria</taxon>
        <taxon>Bacillati</taxon>
        <taxon>Bacillota</taxon>
        <taxon>Clostridia</taxon>
        <taxon>Lachnospirales</taxon>
        <taxon>Lachnospiraceae</taxon>
        <taxon>Butyrivibrio</taxon>
    </lineage>
</organism>
<evidence type="ECO:0008006" key="3">
    <source>
        <dbReference type="Google" id="ProtNLM"/>
    </source>
</evidence>
<dbReference type="SUPFAM" id="SSF52540">
    <property type="entry name" value="P-loop containing nucleoside triphosphate hydrolases"/>
    <property type="match status" value="1"/>
</dbReference>
<reference evidence="1 2" key="1">
    <citation type="submission" date="2016-12" db="EMBL/GenBank/DDBJ databases">
        <authorList>
            <person name="Song W.-J."/>
            <person name="Kurnit D.M."/>
        </authorList>
    </citation>
    <scope>NUCLEOTIDE SEQUENCE [LARGE SCALE GENOMIC DNA]</scope>
    <source>
        <strain evidence="1 2">DSM 14810</strain>
    </source>
</reference>
<evidence type="ECO:0000313" key="1">
    <source>
        <dbReference type="EMBL" id="SHN61305.1"/>
    </source>
</evidence>
<sequence>MIYGYLYDLWYSAKMKVPIKHNLSSHCHVLLTGSSGSGKSYALLYILGRLMQTCPNITVYFCDFKNSDDFSFLDGYKHYYSGDECYNGIIAYYKSFTSARKNRSKRRALLIFDEYPAFISYLSGLDKTNKTKRASECQNAVAEILMLGRGINHGIWLVTQRADASLFQGSSGGSRDNFMIVIGLGRMSREQKGMLFSGEDLPNDRIYKPGEGIIYADGSAIQEIKIPIINNLDSWKHHIISIMFASLDSSPSIQEPPSCETSIREA</sequence>
<dbReference type="Proteomes" id="UP000184097">
    <property type="component" value="Unassembled WGS sequence"/>
</dbReference>
<dbReference type="InterPro" id="IPR027417">
    <property type="entry name" value="P-loop_NTPase"/>
</dbReference>
<gene>
    <name evidence="1" type="ORF">SAMN02745247_02343</name>
</gene>
<name>A0A1M7SS01_9FIRM</name>